<keyword evidence="3" id="KW-1185">Reference proteome</keyword>
<feature type="domain" description="N-acetyltransferase" evidence="1">
    <location>
        <begin position="6"/>
        <end position="165"/>
    </location>
</feature>
<dbReference type="PANTHER" id="PTHR43792">
    <property type="entry name" value="GNAT FAMILY, PUTATIVE (AFU_ORTHOLOGUE AFUA_3G00765)-RELATED-RELATED"/>
    <property type="match status" value="1"/>
</dbReference>
<dbReference type="OrthoDB" id="9811523at2"/>
<dbReference type="AlphaFoldDB" id="A0A2T5YED9"/>
<dbReference type="PANTHER" id="PTHR43792:SF9">
    <property type="entry name" value="RIBOSOMAL-PROTEIN-ALANINE ACETYLTRANSFERASE"/>
    <property type="match status" value="1"/>
</dbReference>
<evidence type="ECO:0000313" key="3">
    <source>
        <dbReference type="Proteomes" id="UP000244225"/>
    </source>
</evidence>
<dbReference type="GO" id="GO:0008999">
    <property type="term" value="F:protein-N-terminal-alanine acetyltransferase activity"/>
    <property type="evidence" value="ECO:0007669"/>
    <property type="project" value="TreeGrafter"/>
</dbReference>
<proteinExistence type="predicted"/>
<dbReference type="SUPFAM" id="SSF55729">
    <property type="entry name" value="Acyl-CoA N-acyltransferases (Nat)"/>
    <property type="match status" value="1"/>
</dbReference>
<dbReference type="InterPro" id="IPR016181">
    <property type="entry name" value="Acyl_CoA_acyltransferase"/>
</dbReference>
<reference evidence="2 3" key="1">
    <citation type="submission" date="2018-04" db="EMBL/GenBank/DDBJ databases">
        <title>Genomic Encyclopedia of Archaeal and Bacterial Type Strains, Phase II (KMG-II): from individual species to whole genera.</title>
        <authorList>
            <person name="Goeker M."/>
        </authorList>
    </citation>
    <scope>NUCLEOTIDE SEQUENCE [LARGE SCALE GENOMIC DNA]</scope>
    <source>
        <strain evidence="2 3">DSM 100162</strain>
    </source>
</reference>
<name>A0A2T5YED9_9BACT</name>
<dbReference type="GO" id="GO:0005737">
    <property type="term" value="C:cytoplasm"/>
    <property type="evidence" value="ECO:0007669"/>
    <property type="project" value="TreeGrafter"/>
</dbReference>
<dbReference type="RefSeq" id="WP_108213077.1">
    <property type="nucleotide sequence ID" value="NZ_QBKI01000009.1"/>
</dbReference>
<evidence type="ECO:0000313" key="2">
    <source>
        <dbReference type="EMBL" id="PTX15076.1"/>
    </source>
</evidence>
<dbReference type="InterPro" id="IPR000182">
    <property type="entry name" value="GNAT_dom"/>
</dbReference>
<dbReference type="InterPro" id="IPR051531">
    <property type="entry name" value="N-acetyltransferase"/>
</dbReference>
<comment type="caution">
    <text evidence="2">The sequence shown here is derived from an EMBL/GenBank/DDBJ whole genome shotgun (WGS) entry which is preliminary data.</text>
</comment>
<dbReference type="Pfam" id="PF13302">
    <property type="entry name" value="Acetyltransf_3"/>
    <property type="match status" value="1"/>
</dbReference>
<dbReference type="EMBL" id="QBKI01000009">
    <property type="protein sequence ID" value="PTX15076.1"/>
    <property type="molecule type" value="Genomic_DNA"/>
</dbReference>
<evidence type="ECO:0000259" key="1">
    <source>
        <dbReference type="PROSITE" id="PS51186"/>
    </source>
</evidence>
<keyword evidence="2" id="KW-0808">Transferase</keyword>
<dbReference type="PROSITE" id="PS51186">
    <property type="entry name" value="GNAT"/>
    <property type="match status" value="1"/>
</dbReference>
<organism evidence="2 3">
    <name type="scientific">Pontibacter mucosus</name>
    <dbReference type="NCBI Taxonomy" id="1649266"/>
    <lineage>
        <taxon>Bacteria</taxon>
        <taxon>Pseudomonadati</taxon>
        <taxon>Bacteroidota</taxon>
        <taxon>Cytophagia</taxon>
        <taxon>Cytophagales</taxon>
        <taxon>Hymenobacteraceae</taxon>
        <taxon>Pontibacter</taxon>
    </lineage>
</organism>
<dbReference type="Gene3D" id="3.40.630.30">
    <property type="match status" value="1"/>
</dbReference>
<gene>
    <name evidence="2" type="ORF">C8N40_109174</name>
</gene>
<sequence>MKTERLILRERTKQVQKDLLRLPVKEQLGFLGLDTEEQLNAELIRSNKRLGNLEMKWLKWELIEKESQKVIGSCGFHNWYEEHERAELGYSLHENFRGRGFMHEALTCVIEHGFKVMKLNRIEAFVGPSNLPSIRVIEKLGFTREGLLKEHYKINDHIYDSIVYSLLRSK</sequence>
<accession>A0A2T5YED9</accession>
<dbReference type="Proteomes" id="UP000244225">
    <property type="component" value="Unassembled WGS sequence"/>
</dbReference>
<protein>
    <submittedName>
        <fullName evidence="2">Ribosomal-protein-alanine N-acetyltransferase</fullName>
    </submittedName>
</protein>